<name>A0A0D1LAL3_9MYCO</name>
<accession>A0A0D1LAL3</accession>
<comment type="caution">
    <text evidence="1">The sequence shown here is derived from an EMBL/GenBank/DDBJ whole genome shotgun (WGS) entry which is preliminary data.</text>
</comment>
<evidence type="ECO:0000313" key="2">
    <source>
        <dbReference type="Proteomes" id="UP000032221"/>
    </source>
</evidence>
<dbReference type="OrthoDB" id="8657476at2"/>
<gene>
    <name evidence="1" type="ORF">TL10_19910</name>
</gene>
<dbReference type="RefSeq" id="WP_043986972.1">
    <property type="nucleotide sequence ID" value="NZ_JXST01000030.1"/>
</dbReference>
<keyword evidence="2" id="KW-1185">Reference proteome</keyword>
<dbReference type="EMBL" id="JXST01000030">
    <property type="protein sequence ID" value="KIU15222.1"/>
    <property type="molecule type" value="Genomic_DNA"/>
</dbReference>
<dbReference type="STRING" id="280871.TL10_19910"/>
<dbReference type="Pfam" id="PF15595">
    <property type="entry name" value="Imm51"/>
    <property type="match status" value="1"/>
</dbReference>
<evidence type="ECO:0008006" key="3">
    <source>
        <dbReference type="Google" id="ProtNLM"/>
    </source>
</evidence>
<organism evidence="1 2">
    <name type="scientific">Mycolicibacterium llatzerense</name>
    <dbReference type="NCBI Taxonomy" id="280871"/>
    <lineage>
        <taxon>Bacteria</taxon>
        <taxon>Bacillati</taxon>
        <taxon>Actinomycetota</taxon>
        <taxon>Actinomycetes</taxon>
        <taxon>Mycobacteriales</taxon>
        <taxon>Mycobacteriaceae</taxon>
        <taxon>Mycolicibacterium</taxon>
    </lineage>
</organism>
<evidence type="ECO:0000313" key="1">
    <source>
        <dbReference type="EMBL" id="KIU15222.1"/>
    </source>
</evidence>
<sequence>MDPFFLDDEDPASVALLLSTGDLTVDAAVEAHGHTPNGDFWTGVAEYLISNYRPDLSDVFEFDPEAGTFAAYGNRDQLLALADLMRPAVTDSDAIGALISTATAAGHEFDD</sequence>
<dbReference type="Proteomes" id="UP000032221">
    <property type="component" value="Unassembled WGS sequence"/>
</dbReference>
<reference evidence="1 2" key="1">
    <citation type="submission" date="2015-01" db="EMBL/GenBank/DDBJ databases">
        <title>Genome sequence of Mycobacterium llatzerense and Mycobacterium immunogenum recovered from brain abscess.</title>
        <authorList>
            <person name="Greninger A.L."/>
            <person name="Langelier C."/>
            <person name="Cunningham G."/>
            <person name="Chiu C.Y."/>
            <person name="Miller S."/>
        </authorList>
    </citation>
    <scope>NUCLEOTIDE SEQUENCE [LARGE SCALE GENOMIC DNA]</scope>
    <source>
        <strain evidence="1 2">CLUC14</strain>
    </source>
</reference>
<dbReference type="AlphaFoldDB" id="A0A0D1LAL3"/>
<protein>
    <recommendedName>
        <fullName evidence="3">Immunity protein 51 of polymorphic toxin system</fullName>
    </recommendedName>
</protein>
<proteinExistence type="predicted"/>
<dbReference type="PATRIC" id="fig|280871.6.peg.4126"/>
<dbReference type="InterPro" id="IPR028956">
    <property type="entry name" value="Imm51"/>
</dbReference>